<keyword evidence="6" id="KW-0479">Metal-binding</keyword>
<keyword evidence="8" id="KW-0227">DNA damage</keyword>
<comment type="subunit">
    <text evidence="3">Homodimer.</text>
</comment>
<evidence type="ECO:0000256" key="5">
    <source>
        <dbReference type="ARBA" id="ARBA00022722"/>
    </source>
</evidence>
<evidence type="ECO:0000256" key="4">
    <source>
        <dbReference type="ARBA" id="ARBA00014885"/>
    </source>
</evidence>
<evidence type="ECO:0000256" key="16">
    <source>
        <dbReference type="ARBA" id="ARBA00031953"/>
    </source>
</evidence>
<dbReference type="GO" id="GO:0008821">
    <property type="term" value="F:crossover junction DNA endonuclease activity"/>
    <property type="evidence" value="ECO:0007669"/>
    <property type="project" value="UniProtKB-EC"/>
</dbReference>
<evidence type="ECO:0000256" key="1">
    <source>
        <dbReference type="ARBA" id="ARBA00001946"/>
    </source>
</evidence>
<keyword evidence="10" id="KW-0460">Magnesium</keyword>
<keyword evidence="5" id="KW-0540">Nuclease</keyword>
<dbReference type="InterPro" id="IPR016281">
    <property type="entry name" value="Endonuclease_RusA"/>
</dbReference>
<evidence type="ECO:0000256" key="11">
    <source>
        <dbReference type="ARBA" id="ARBA00023172"/>
    </source>
</evidence>
<evidence type="ECO:0000256" key="3">
    <source>
        <dbReference type="ARBA" id="ARBA00011738"/>
    </source>
</evidence>
<comment type="cofactor">
    <cofactor evidence="1">
        <name>Mg(2+)</name>
        <dbReference type="ChEBI" id="CHEBI:18420"/>
    </cofactor>
</comment>
<comment type="similarity">
    <text evidence="2">Belongs to the RusA family.</text>
</comment>
<keyword evidence="9" id="KW-0378">Hydrolase</keyword>
<evidence type="ECO:0000256" key="6">
    <source>
        <dbReference type="ARBA" id="ARBA00022723"/>
    </source>
</evidence>
<dbReference type="EC" id="3.1.21.10" evidence="14"/>
<dbReference type="GO" id="GO:0006281">
    <property type="term" value="P:DNA repair"/>
    <property type="evidence" value="ECO:0007669"/>
    <property type="project" value="UniProtKB-KW"/>
</dbReference>
<evidence type="ECO:0000313" key="17">
    <source>
        <dbReference type="EMBL" id="CAB4131928.1"/>
    </source>
</evidence>
<evidence type="ECO:0000256" key="9">
    <source>
        <dbReference type="ARBA" id="ARBA00022801"/>
    </source>
</evidence>
<dbReference type="InterPro" id="IPR036614">
    <property type="entry name" value="RusA-like_sf"/>
</dbReference>
<dbReference type="PIRSF" id="PIRSF001007">
    <property type="entry name" value="RusA"/>
    <property type="match status" value="1"/>
</dbReference>
<evidence type="ECO:0000256" key="7">
    <source>
        <dbReference type="ARBA" id="ARBA00022759"/>
    </source>
</evidence>
<dbReference type="Gene3D" id="3.30.1330.70">
    <property type="entry name" value="Holliday junction resolvase RusA"/>
    <property type="match status" value="1"/>
</dbReference>
<keyword evidence="11" id="KW-0233">DNA recombination</keyword>
<evidence type="ECO:0000256" key="15">
    <source>
        <dbReference type="ARBA" id="ARBA00030920"/>
    </source>
</evidence>
<keyword evidence="12" id="KW-0234">DNA repair</keyword>
<evidence type="ECO:0000256" key="13">
    <source>
        <dbReference type="ARBA" id="ARBA00029354"/>
    </source>
</evidence>
<dbReference type="InterPro" id="IPR008822">
    <property type="entry name" value="Endonuclease_RusA-like"/>
</dbReference>
<evidence type="ECO:0000256" key="10">
    <source>
        <dbReference type="ARBA" id="ARBA00022842"/>
    </source>
</evidence>
<comment type="catalytic activity">
    <reaction evidence="13">
        <text>Endonucleolytic cleavage at a junction such as a reciprocal single-stranded crossover between two homologous DNA duplexes (Holliday junction).</text>
        <dbReference type="EC" id="3.1.21.10"/>
    </reaction>
</comment>
<evidence type="ECO:0000256" key="2">
    <source>
        <dbReference type="ARBA" id="ARBA00008865"/>
    </source>
</evidence>
<keyword evidence="7" id="KW-0255">Endonuclease</keyword>
<evidence type="ECO:0000256" key="12">
    <source>
        <dbReference type="ARBA" id="ARBA00023204"/>
    </source>
</evidence>
<sequence>MWKHAAGRHYLTQVAADYYASVKQCVREQGKILNLDMPINVHCVLSPPDLRRRDMDNAWKVLADSLTKSMVWQDDSQIRKLTLEWDGVIKGGLARVSITQRVEETVS</sequence>
<gene>
    <name evidence="17" type="ORF">UFOVP137_37</name>
</gene>
<proteinExistence type="inferred from homology"/>
<dbReference type="SUPFAM" id="SSF103084">
    <property type="entry name" value="Holliday junction resolvase RusA"/>
    <property type="match status" value="1"/>
</dbReference>
<organism evidence="17">
    <name type="scientific">uncultured Caudovirales phage</name>
    <dbReference type="NCBI Taxonomy" id="2100421"/>
    <lineage>
        <taxon>Viruses</taxon>
        <taxon>Duplodnaviria</taxon>
        <taxon>Heunggongvirae</taxon>
        <taxon>Uroviricota</taxon>
        <taxon>Caudoviricetes</taxon>
        <taxon>Peduoviridae</taxon>
        <taxon>Maltschvirus</taxon>
        <taxon>Maltschvirus maltsch</taxon>
    </lineage>
</organism>
<name>A0A6J5LBH8_9CAUD</name>
<dbReference type="GO" id="GO:0006310">
    <property type="term" value="P:DNA recombination"/>
    <property type="evidence" value="ECO:0007669"/>
    <property type="project" value="UniProtKB-KW"/>
</dbReference>
<dbReference type="Pfam" id="PF05866">
    <property type="entry name" value="RusA"/>
    <property type="match status" value="1"/>
</dbReference>
<dbReference type="EMBL" id="LR796255">
    <property type="protein sequence ID" value="CAB4131928.1"/>
    <property type="molecule type" value="Genomic_DNA"/>
</dbReference>
<accession>A0A6J5LBH8</accession>
<protein>
    <recommendedName>
        <fullName evidence="4">Crossover junction endodeoxyribonuclease RusA</fullName>
        <ecNumber evidence="14">3.1.21.10</ecNumber>
    </recommendedName>
    <alternativeName>
        <fullName evidence="15">Holliday junction nuclease RusA</fullName>
    </alternativeName>
    <alternativeName>
        <fullName evidence="16">Holliday junction resolvase</fullName>
    </alternativeName>
</protein>
<evidence type="ECO:0000256" key="14">
    <source>
        <dbReference type="ARBA" id="ARBA00029488"/>
    </source>
</evidence>
<dbReference type="GO" id="GO:0000287">
    <property type="term" value="F:magnesium ion binding"/>
    <property type="evidence" value="ECO:0007669"/>
    <property type="project" value="InterPro"/>
</dbReference>
<reference evidence="17" key="1">
    <citation type="submission" date="2020-04" db="EMBL/GenBank/DDBJ databases">
        <authorList>
            <person name="Chiriac C."/>
            <person name="Salcher M."/>
            <person name="Ghai R."/>
            <person name="Kavagutti S V."/>
        </authorList>
    </citation>
    <scope>NUCLEOTIDE SEQUENCE</scope>
</reference>
<evidence type="ECO:0000256" key="8">
    <source>
        <dbReference type="ARBA" id="ARBA00022763"/>
    </source>
</evidence>